<protein>
    <submittedName>
        <fullName evidence="1">Uncharacterized protein</fullName>
    </submittedName>
</protein>
<evidence type="ECO:0000313" key="2">
    <source>
        <dbReference type="Proteomes" id="UP000694421"/>
    </source>
</evidence>
<dbReference type="FunFam" id="1.20.5.190:FF:000008">
    <property type="entry name" value="Abnormal spindle-like microcephaly-associated protein homolog"/>
    <property type="match status" value="1"/>
</dbReference>
<organism evidence="1 2">
    <name type="scientific">Salvator merianae</name>
    <name type="common">Argentine black and white tegu</name>
    <name type="synonym">Tupinambis merianae</name>
    <dbReference type="NCBI Taxonomy" id="96440"/>
    <lineage>
        <taxon>Eukaryota</taxon>
        <taxon>Metazoa</taxon>
        <taxon>Chordata</taxon>
        <taxon>Craniata</taxon>
        <taxon>Vertebrata</taxon>
        <taxon>Euteleostomi</taxon>
        <taxon>Lepidosauria</taxon>
        <taxon>Squamata</taxon>
        <taxon>Bifurcata</taxon>
        <taxon>Unidentata</taxon>
        <taxon>Episquamata</taxon>
        <taxon>Laterata</taxon>
        <taxon>Teiioidea</taxon>
        <taxon>Teiidae</taxon>
        <taxon>Salvator</taxon>
    </lineage>
</organism>
<name>A0A8D0E4Y1_SALMN</name>
<dbReference type="CDD" id="cd23767">
    <property type="entry name" value="IQCD"/>
    <property type="match status" value="1"/>
</dbReference>
<dbReference type="Gene3D" id="1.20.5.190">
    <property type="match status" value="1"/>
</dbReference>
<proteinExistence type="predicted"/>
<keyword evidence="2" id="KW-1185">Reference proteome</keyword>
<accession>A0A8D0E4Y1</accession>
<dbReference type="SMART" id="SM00015">
    <property type="entry name" value="IQ"/>
    <property type="match status" value="1"/>
</dbReference>
<evidence type="ECO:0000313" key="1">
    <source>
        <dbReference type="Ensembl" id="ENSSMRP00000026765.1"/>
    </source>
</evidence>
<dbReference type="Ensembl" id="ENSSMRT00000031269.1">
    <property type="protein sequence ID" value="ENSSMRP00000026765.1"/>
    <property type="gene ID" value="ENSSMRG00000020656.1"/>
</dbReference>
<dbReference type="InterPro" id="IPR000048">
    <property type="entry name" value="IQ_motif_EF-hand-BS"/>
</dbReference>
<reference evidence="1" key="1">
    <citation type="submission" date="2025-08" db="UniProtKB">
        <authorList>
            <consortium name="Ensembl"/>
        </authorList>
    </citation>
    <scope>IDENTIFICATION</scope>
</reference>
<dbReference type="AlphaFoldDB" id="A0A8D0E4Y1"/>
<dbReference type="PROSITE" id="PS50096">
    <property type="entry name" value="IQ"/>
    <property type="match status" value="1"/>
</dbReference>
<reference evidence="1" key="2">
    <citation type="submission" date="2025-09" db="UniProtKB">
        <authorList>
            <consortium name="Ensembl"/>
        </authorList>
    </citation>
    <scope>IDENTIFICATION</scope>
</reference>
<dbReference type="Proteomes" id="UP000694421">
    <property type="component" value="Unplaced"/>
</dbReference>
<sequence>SFHTFMPSLFPLSSRQKDAAITIQSAWRGYQVRKDIERMDEAATQIQTSMPTIQISSSKYMSYLTGGSIPLM</sequence>
<dbReference type="Pfam" id="PF00612">
    <property type="entry name" value="IQ"/>
    <property type="match status" value="1"/>
</dbReference>